<feature type="region of interest" description="Disordered" evidence="1">
    <location>
        <begin position="456"/>
        <end position="511"/>
    </location>
</feature>
<gene>
    <name evidence="2" type="ORF">RNJ44_04325</name>
</gene>
<feature type="compositionally biased region" description="Low complexity" evidence="1">
    <location>
        <begin position="159"/>
        <end position="173"/>
    </location>
</feature>
<name>A0ABR4NUL3_9SACH</name>
<feature type="region of interest" description="Disordered" evidence="1">
    <location>
        <begin position="232"/>
        <end position="433"/>
    </location>
</feature>
<feature type="region of interest" description="Disordered" evidence="1">
    <location>
        <begin position="154"/>
        <end position="187"/>
    </location>
</feature>
<dbReference type="Proteomes" id="UP001623330">
    <property type="component" value="Unassembled WGS sequence"/>
</dbReference>
<feature type="compositionally biased region" description="Basic residues" evidence="1">
    <location>
        <begin position="24"/>
        <end position="34"/>
    </location>
</feature>
<accession>A0ABR4NUL3</accession>
<feature type="compositionally biased region" description="Basic and acidic residues" evidence="1">
    <location>
        <begin position="329"/>
        <end position="355"/>
    </location>
</feature>
<sequence length="511" mass="55801">MFGYYPIKYNTQGIKKPDYSDSHTHHHKHHHKKHNDINSDQNNQEFGQHGAEDYAKILGEGQAAQDYVNKKHNNKSLEMEFSVNANSNTNTNTNSNSSTQTGKAGIPGCGKASNLDYPHSGYHQHSDHHNVGMFPEECPGKDLLHMGHDKVGIPGCGQSGNQQSNLGNQQSNLVGSKTNSRTGPIKTADAQFGAQLKDNSGAGRMGDTSDVHDYSKGHKGEFISARMNEQNIPMGADDTTDRSFGPQTKNVPGAGRMEDDKRQNIGSGHHGSGHHESGHHTSGIHDYSKGTKGEFTGAKMNEKNVPMGSEDTTDRSFGPQATNIPGAGRMDDDKRQNKGSGHHDSGHHDYSKGNKGEFIGARMNEKNAPPRAENTNDSGFGPQTMNSIPGAGRMGNTAHGNVLLGSTHPNVEHGQSHDQSYNTDSGRKISVGSFEDKHDGEHAFEDVSQRNMHHDVVSDMPHQQKYNFARAEAVPRSEQTKDNDTKDNTKNEESGKKESLLKKVERTLFSD</sequence>
<evidence type="ECO:0008006" key="4">
    <source>
        <dbReference type="Google" id="ProtNLM"/>
    </source>
</evidence>
<dbReference type="EMBL" id="JBEVYD010000005">
    <property type="protein sequence ID" value="KAL3232409.1"/>
    <property type="molecule type" value="Genomic_DNA"/>
</dbReference>
<feature type="region of interest" description="Disordered" evidence="1">
    <location>
        <begin position="13"/>
        <end position="46"/>
    </location>
</feature>
<protein>
    <recommendedName>
        <fullName evidence="4">Dehydrin</fullName>
    </recommendedName>
</protein>
<evidence type="ECO:0000313" key="2">
    <source>
        <dbReference type="EMBL" id="KAL3232409.1"/>
    </source>
</evidence>
<reference evidence="2 3" key="1">
    <citation type="submission" date="2024-05" db="EMBL/GenBank/DDBJ databases">
        <title>Long read based assembly of the Candida bracarensis genome reveals expanded adhesin content.</title>
        <authorList>
            <person name="Marcet-Houben M."/>
            <person name="Ksiezopolska E."/>
            <person name="Gabaldon T."/>
        </authorList>
    </citation>
    <scope>NUCLEOTIDE SEQUENCE [LARGE SCALE GENOMIC DNA]</scope>
    <source>
        <strain evidence="2 3">CBM6</strain>
    </source>
</reference>
<comment type="caution">
    <text evidence="2">The sequence shown here is derived from an EMBL/GenBank/DDBJ whole genome shotgun (WGS) entry which is preliminary data.</text>
</comment>
<proteinExistence type="predicted"/>
<keyword evidence="3" id="KW-1185">Reference proteome</keyword>
<organism evidence="2 3">
    <name type="scientific">Nakaseomyces bracarensis</name>
    <dbReference type="NCBI Taxonomy" id="273131"/>
    <lineage>
        <taxon>Eukaryota</taxon>
        <taxon>Fungi</taxon>
        <taxon>Dikarya</taxon>
        <taxon>Ascomycota</taxon>
        <taxon>Saccharomycotina</taxon>
        <taxon>Saccharomycetes</taxon>
        <taxon>Saccharomycetales</taxon>
        <taxon>Saccharomycetaceae</taxon>
        <taxon>Nakaseomyces</taxon>
    </lineage>
</organism>
<feature type="compositionally biased region" description="Basic and acidic residues" evidence="1">
    <location>
        <begin position="473"/>
        <end position="511"/>
    </location>
</feature>
<feature type="compositionally biased region" description="Polar residues" evidence="1">
    <location>
        <begin position="373"/>
        <end position="387"/>
    </location>
</feature>
<feature type="region of interest" description="Disordered" evidence="1">
    <location>
        <begin position="85"/>
        <end position="112"/>
    </location>
</feature>
<evidence type="ECO:0000256" key="1">
    <source>
        <dbReference type="SAM" id="MobiDB-lite"/>
    </source>
</evidence>
<feature type="compositionally biased region" description="Low complexity" evidence="1">
    <location>
        <begin position="86"/>
        <end position="99"/>
    </location>
</feature>
<evidence type="ECO:0000313" key="3">
    <source>
        <dbReference type="Proteomes" id="UP001623330"/>
    </source>
</evidence>